<accession>A0A1Q4HDK2</accession>
<comment type="caution">
    <text evidence="2">The sequence shown here is derived from an EMBL/GenBank/DDBJ whole genome shotgun (WGS) entry which is preliminary data.</text>
</comment>
<gene>
    <name evidence="2" type="ORF">BV510_02395</name>
</gene>
<organism evidence="2 3">
    <name type="scientific">Mycolicibacterium diernhoferi</name>
    <dbReference type="NCBI Taxonomy" id="1801"/>
    <lineage>
        <taxon>Bacteria</taxon>
        <taxon>Bacillati</taxon>
        <taxon>Actinomycetota</taxon>
        <taxon>Actinomycetes</taxon>
        <taxon>Mycobacteriales</taxon>
        <taxon>Mycobacteriaceae</taxon>
        <taxon>Mycolicibacterium</taxon>
    </lineage>
</organism>
<evidence type="ECO:0000313" key="2">
    <source>
        <dbReference type="EMBL" id="OPE55922.1"/>
    </source>
</evidence>
<dbReference type="EMBL" id="MIJD01000013">
    <property type="protein sequence ID" value="OPE55922.1"/>
    <property type="molecule type" value="Genomic_DNA"/>
</dbReference>
<proteinExistence type="predicted"/>
<evidence type="ECO:0000256" key="1">
    <source>
        <dbReference type="SAM" id="MobiDB-lite"/>
    </source>
</evidence>
<dbReference type="STRING" id="1801.BRW64_13825"/>
<evidence type="ECO:0000313" key="3">
    <source>
        <dbReference type="Proteomes" id="UP000191039"/>
    </source>
</evidence>
<sequence length="66" mass="6906">MTLATTFATPVNASPVDNPCELAVTFLCQFMPIAPDLEHDIDLTVDQPPVDPADPAVPPAPPAVLP</sequence>
<dbReference type="Proteomes" id="UP000191039">
    <property type="component" value="Unassembled WGS sequence"/>
</dbReference>
<evidence type="ECO:0008006" key="4">
    <source>
        <dbReference type="Google" id="ProtNLM"/>
    </source>
</evidence>
<dbReference type="AlphaFoldDB" id="A0A1Q4HDK2"/>
<protein>
    <recommendedName>
        <fullName evidence="4">Fibronectin-binding protein</fullName>
    </recommendedName>
</protein>
<feature type="compositionally biased region" description="Pro residues" evidence="1">
    <location>
        <begin position="49"/>
        <end position="66"/>
    </location>
</feature>
<name>A0A1Q4HDK2_9MYCO</name>
<feature type="region of interest" description="Disordered" evidence="1">
    <location>
        <begin position="42"/>
        <end position="66"/>
    </location>
</feature>
<reference evidence="2 3" key="1">
    <citation type="submission" date="2016-09" db="EMBL/GenBank/DDBJ databases">
        <title>genome sequences of unsequenced Mycobacteria.</title>
        <authorList>
            <person name="Greninger A.L."/>
            <person name="Jerome K.R."/>
            <person name="Mcnair B."/>
            <person name="Wallis C."/>
            <person name="Fang F."/>
        </authorList>
    </citation>
    <scope>NUCLEOTIDE SEQUENCE [LARGE SCALE GENOMIC DNA]</scope>
    <source>
        <strain evidence="2 3">BM1</strain>
    </source>
</reference>